<proteinExistence type="inferred from homology"/>
<reference evidence="10 11" key="1">
    <citation type="submission" date="2020-02" db="EMBL/GenBank/DDBJ databases">
        <authorList>
            <person name="Zheng R.K."/>
            <person name="Sun C.M."/>
        </authorList>
    </citation>
    <scope>NUCLEOTIDE SEQUENCE [LARGE SCALE GENOMIC DNA]</scope>
    <source>
        <strain evidence="11">rifampicinis</strain>
    </source>
</reference>
<evidence type="ECO:0000256" key="6">
    <source>
        <dbReference type="ARBA" id="ARBA00023098"/>
    </source>
</evidence>
<keyword evidence="5" id="KW-0067">ATP-binding</keyword>
<dbReference type="InterPro" id="IPR005935">
    <property type="entry name" value="Mev_decarb"/>
</dbReference>
<evidence type="ECO:0000256" key="2">
    <source>
        <dbReference type="ARBA" id="ARBA00012296"/>
    </source>
</evidence>
<evidence type="ECO:0000256" key="3">
    <source>
        <dbReference type="ARBA" id="ARBA00022516"/>
    </source>
</evidence>
<gene>
    <name evidence="10" type="primary">mvaD</name>
    <name evidence="10" type="ORF">G4Y79_16145</name>
</gene>
<dbReference type="Gene3D" id="3.30.230.10">
    <property type="match status" value="1"/>
</dbReference>
<dbReference type="Proteomes" id="UP000594468">
    <property type="component" value="Chromosome"/>
</dbReference>
<dbReference type="FunFam" id="3.30.230.10:FF:000072">
    <property type="entry name" value="Diphosphomevalonate decarboxylase"/>
    <property type="match status" value="1"/>
</dbReference>
<dbReference type="InterPro" id="IPR014721">
    <property type="entry name" value="Ribsml_uS5_D2-typ_fold_subgr"/>
</dbReference>
<dbReference type="GO" id="GO:0019287">
    <property type="term" value="P:isopentenyl diphosphate biosynthetic process, mevalonate pathway"/>
    <property type="evidence" value="ECO:0007669"/>
    <property type="project" value="InterPro"/>
</dbReference>
<evidence type="ECO:0000259" key="8">
    <source>
        <dbReference type="Pfam" id="PF18376"/>
    </source>
</evidence>
<keyword evidence="4" id="KW-0547">Nucleotide-binding</keyword>
<dbReference type="InterPro" id="IPR053859">
    <property type="entry name" value="MVD-like_N"/>
</dbReference>
<dbReference type="PANTHER" id="PTHR10977:SF3">
    <property type="entry name" value="DIPHOSPHOMEVALONATE DECARBOXYLASE"/>
    <property type="match status" value="1"/>
</dbReference>
<keyword evidence="3" id="KW-0444">Lipid biosynthesis</keyword>
<dbReference type="GO" id="GO:0005524">
    <property type="term" value="F:ATP binding"/>
    <property type="evidence" value="ECO:0007669"/>
    <property type="project" value="UniProtKB-KW"/>
</dbReference>
<dbReference type="EC" id="4.1.1.33" evidence="2"/>
<dbReference type="Pfam" id="PF22700">
    <property type="entry name" value="MVD-like_N"/>
    <property type="match status" value="1"/>
</dbReference>
<accession>A0A7S8E6F6</accession>
<evidence type="ECO:0000313" key="10">
    <source>
        <dbReference type="EMBL" id="QPC81232.1"/>
    </source>
</evidence>
<dbReference type="GO" id="GO:0004163">
    <property type="term" value="F:diphosphomevalonate decarboxylase activity"/>
    <property type="evidence" value="ECO:0007669"/>
    <property type="project" value="UniProtKB-EC"/>
</dbReference>
<evidence type="ECO:0000313" key="11">
    <source>
        <dbReference type="Proteomes" id="UP000594468"/>
    </source>
</evidence>
<keyword evidence="11" id="KW-1185">Reference proteome</keyword>
<dbReference type="Pfam" id="PF18376">
    <property type="entry name" value="MDD_C"/>
    <property type="match status" value="1"/>
</dbReference>
<dbReference type="SUPFAM" id="SSF54211">
    <property type="entry name" value="Ribosomal protein S5 domain 2-like"/>
    <property type="match status" value="1"/>
</dbReference>
<dbReference type="InterPro" id="IPR020568">
    <property type="entry name" value="Ribosomal_Su5_D2-typ_SF"/>
</dbReference>
<protein>
    <recommendedName>
        <fullName evidence="2">diphosphomevalonate decarboxylase</fullName>
        <ecNumber evidence="2">4.1.1.33</ecNumber>
    </recommendedName>
</protein>
<dbReference type="KEGG" id="pmet:G4Y79_16145"/>
<dbReference type="InterPro" id="IPR036554">
    <property type="entry name" value="GHMP_kinase_C_sf"/>
</dbReference>
<evidence type="ECO:0000256" key="7">
    <source>
        <dbReference type="ARBA" id="ARBA00023239"/>
    </source>
</evidence>
<feature type="domain" description="Diphosphomevalonate decarboxylase-like N-terminal" evidence="9">
    <location>
        <begin position="8"/>
        <end position="163"/>
    </location>
</feature>
<keyword evidence="7 10" id="KW-0456">Lyase</keyword>
<evidence type="ECO:0000256" key="1">
    <source>
        <dbReference type="ARBA" id="ARBA00008831"/>
    </source>
</evidence>
<sequence length="322" mass="34877">MKTATARAHPNIAFIKYWGNRNEVLRLPMNSTISMNLASVYTDTSVTWDENLDQDILEINGTIASEQARLRVSDHLERIRRRLGLAIHAHVSSSNNFPMGAGIASSAAAFAALTVAAVAAAEEELTERELTTIARIGSGSASRSVPSGFVEWFAAETHEDSYAESFASPDYWNLVDVIAVVSQAHKKTGSQAGHRTASTSDLQEARVAGAQARFDVCRQAIINQDFATLATVVEEDSNLMHAVMMTSRPPLFYWQPPTLAIMEAVREWRADGVEVCYTLDAGPNVHCICTSDSVDEVRNRLGTLSGILDTLVATPGGPATLI</sequence>
<dbReference type="NCBIfam" id="TIGR01240">
    <property type="entry name" value="mevDPdecarb"/>
    <property type="match status" value="1"/>
</dbReference>
<dbReference type="PIRSF" id="PIRSF015950">
    <property type="entry name" value="Mev_P_decrbx"/>
    <property type="match status" value="1"/>
</dbReference>
<dbReference type="SUPFAM" id="SSF55060">
    <property type="entry name" value="GHMP Kinase, C-terminal domain"/>
    <property type="match status" value="1"/>
</dbReference>
<dbReference type="EMBL" id="CP062983">
    <property type="protein sequence ID" value="QPC81232.1"/>
    <property type="molecule type" value="Genomic_DNA"/>
</dbReference>
<dbReference type="RefSeq" id="WP_195169305.1">
    <property type="nucleotide sequence ID" value="NZ_CP062983.1"/>
</dbReference>
<feature type="domain" description="Mvd1 C-terminal" evidence="8">
    <location>
        <begin position="177"/>
        <end position="301"/>
    </location>
</feature>
<dbReference type="InterPro" id="IPR041431">
    <property type="entry name" value="Mvd1_C"/>
</dbReference>
<dbReference type="InterPro" id="IPR029765">
    <property type="entry name" value="Mev_diP_decarb"/>
</dbReference>
<name>A0A7S8E6F6_9CHLR</name>
<comment type="similarity">
    <text evidence="1">Belongs to the diphosphomevalonate decarboxylase family.</text>
</comment>
<organism evidence="10 11">
    <name type="scientific">Phototrophicus methaneseepsis</name>
    <dbReference type="NCBI Taxonomy" id="2710758"/>
    <lineage>
        <taxon>Bacteria</taxon>
        <taxon>Bacillati</taxon>
        <taxon>Chloroflexota</taxon>
        <taxon>Candidatus Thermofontia</taxon>
        <taxon>Phototrophicales</taxon>
        <taxon>Phototrophicaceae</taxon>
        <taxon>Phototrophicus</taxon>
    </lineage>
</organism>
<dbReference type="AlphaFoldDB" id="A0A7S8E6F6"/>
<dbReference type="Gene3D" id="3.30.70.890">
    <property type="entry name" value="GHMP kinase, C-terminal domain"/>
    <property type="match status" value="1"/>
</dbReference>
<evidence type="ECO:0000259" key="9">
    <source>
        <dbReference type="Pfam" id="PF22700"/>
    </source>
</evidence>
<keyword evidence="6" id="KW-0443">Lipid metabolism</keyword>
<dbReference type="GO" id="GO:0005829">
    <property type="term" value="C:cytosol"/>
    <property type="evidence" value="ECO:0007669"/>
    <property type="project" value="InterPro"/>
</dbReference>
<evidence type="ECO:0000256" key="4">
    <source>
        <dbReference type="ARBA" id="ARBA00022741"/>
    </source>
</evidence>
<evidence type="ECO:0000256" key="5">
    <source>
        <dbReference type="ARBA" id="ARBA00022840"/>
    </source>
</evidence>
<dbReference type="PANTHER" id="PTHR10977">
    <property type="entry name" value="DIPHOSPHOMEVALONATE DECARBOXYLASE"/>
    <property type="match status" value="1"/>
</dbReference>